<protein>
    <submittedName>
        <fullName evidence="2">Stage III sporulation protein AB</fullName>
    </submittedName>
</protein>
<name>A0A096BKX4_9FIRM</name>
<reference evidence="2 3" key="1">
    <citation type="submission" date="2013-12" db="EMBL/GenBank/DDBJ databases">
        <title>Draft genome sequence of Caloranaerobacter sp. H53214.</title>
        <authorList>
            <person name="Jiang L.J."/>
            <person name="Shao Z.Z."/>
            <person name="Long M.N."/>
        </authorList>
    </citation>
    <scope>NUCLEOTIDE SEQUENCE [LARGE SCALE GENOMIC DNA]</scope>
    <source>
        <strain evidence="2 3">H53214</strain>
    </source>
</reference>
<dbReference type="Proteomes" id="UP000029622">
    <property type="component" value="Unassembled WGS sequence"/>
</dbReference>
<evidence type="ECO:0000313" key="2">
    <source>
        <dbReference type="EMBL" id="KGG81433.1"/>
    </source>
</evidence>
<comment type="caution">
    <text evidence="2">The sequence shown here is derived from an EMBL/GenBank/DDBJ whole genome shotgun (WGS) entry which is preliminary data.</text>
</comment>
<sequence>MLVVRLITSITIIFSCTFIGYYLANRYNKRFINLIKLQNCIQLLETEIVYCSTPLPEALENVYNKCDKSVSFIFKDLGNLLVDNKNLNVYEAFSYQTENLSKKLYLDFQDIEILMSLGRVLGISDREDQQKHFKLVLMQLENCQKDAEEKKQVNEKLFKNLGVLTGLAIVILLF</sequence>
<dbReference type="NCBIfam" id="TIGR02833">
    <property type="entry name" value="spore_III_AB"/>
    <property type="match status" value="1"/>
</dbReference>
<dbReference type="PROSITE" id="PS51257">
    <property type="entry name" value="PROKAR_LIPOPROTEIN"/>
    <property type="match status" value="1"/>
</dbReference>
<evidence type="ECO:0000313" key="3">
    <source>
        <dbReference type="Proteomes" id="UP000029622"/>
    </source>
</evidence>
<organism evidence="2 3">
    <name type="scientific">Caloranaerobacter azorensis H53214</name>
    <dbReference type="NCBI Taxonomy" id="1156417"/>
    <lineage>
        <taxon>Bacteria</taxon>
        <taxon>Bacillati</taxon>
        <taxon>Bacillota</taxon>
        <taxon>Tissierellia</taxon>
        <taxon>Tissierellales</taxon>
        <taxon>Thermohalobacteraceae</taxon>
        <taxon>Caloranaerobacter</taxon>
    </lineage>
</organism>
<dbReference type="EMBL" id="AZTB01000001">
    <property type="protein sequence ID" value="KGG81433.1"/>
    <property type="molecule type" value="Genomic_DNA"/>
</dbReference>
<dbReference type="PIRSF" id="PIRSF021435">
    <property type="entry name" value="SpoIIIAB"/>
    <property type="match status" value="1"/>
</dbReference>
<accession>A0A096BKX4</accession>
<keyword evidence="1" id="KW-0472">Membrane</keyword>
<proteinExistence type="predicted"/>
<dbReference type="InterPro" id="IPR014198">
    <property type="entry name" value="Spore_III_AB"/>
</dbReference>
<keyword evidence="1" id="KW-1133">Transmembrane helix</keyword>
<dbReference type="RefSeq" id="WP_035161178.1">
    <property type="nucleotide sequence ID" value="NZ_AZTB01000001.1"/>
</dbReference>
<dbReference type="AlphaFoldDB" id="A0A096BKX4"/>
<dbReference type="Pfam" id="PF09548">
    <property type="entry name" value="Spore_III_AB"/>
    <property type="match status" value="1"/>
</dbReference>
<keyword evidence="1" id="KW-0812">Transmembrane</keyword>
<gene>
    <name evidence="2" type="ORF">Y919_00275</name>
</gene>
<dbReference type="STRING" id="1156417.Y919_00275"/>
<feature type="transmembrane region" description="Helical" evidence="1">
    <location>
        <begin position="6"/>
        <end position="24"/>
    </location>
</feature>
<evidence type="ECO:0000256" key="1">
    <source>
        <dbReference type="SAM" id="Phobius"/>
    </source>
</evidence>